<dbReference type="InterPro" id="IPR036188">
    <property type="entry name" value="FAD/NAD-bd_sf"/>
</dbReference>
<dbReference type="FunFam" id="3.50.50.60:FF:000002">
    <property type="entry name" value="tRNA uridine 5-carboxymethylaminomethyl modification enzyme MnmG"/>
    <property type="match status" value="1"/>
</dbReference>
<keyword evidence="9 12" id="KW-0520">NAD</keyword>
<proteinExistence type="inferred from homology"/>
<comment type="caution">
    <text evidence="14">The sequence shown here is derived from an EMBL/GenBank/DDBJ whole genome shotgun (WGS) entry which is preliminary data.</text>
</comment>
<evidence type="ECO:0000256" key="11">
    <source>
        <dbReference type="ARBA" id="ARBA00031800"/>
    </source>
</evidence>
<evidence type="ECO:0000256" key="8">
    <source>
        <dbReference type="ARBA" id="ARBA00022827"/>
    </source>
</evidence>
<dbReference type="GO" id="GO:0050660">
    <property type="term" value="F:flavin adenine dinucleotide binding"/>
    <property type="evidence" value="ECO:0007669"/>
    <property type="project" value="UniProtKB-UniRule"/>
</dbReference>
<keyword evidence="7 12" id="KW-0819">tRNA processing</keyword>
<dbReference type="Gene3D" id="1.10.10.1800">
    <property type="entry name" value="tRNA uridine 5-carboxymethylaminomethyl modification enzyme MnmG/GidA"/>
    <property type="match status" value="1"/>
</dbReference>
<comment type="caution">
    <text evidence="12">Lacks conserved residue(s) required for the propagation of feature annotation.</text>
</comment>
<evidence type="ECO:0000256" key="3">
    <source>
        <dbReference type="ARBA" id="ARBA00007653"/>
    </source>
</evidence>
<protein>
    <recommendedName>
        <fullName evidence="4 12">tRNA uridine 5-carboxymethylaminomethyl modification enzyme MnmG</fullName>
    </recommendedName>
    <alternativeName>
        <fullName evidence="11 12">Glucose-inhibited division protein A</fullName>
    </alternativeName>
</protein>
<dbReference type="InterPro" id="IPR020595">
    <property type="entry name" value="MnmG-rel_CS"/>
</dbReference>
<dbReference type="GO" id="GO:0005829">
    <property type="term" value="C:cytosol"/>
    <property type="evidence" value="ECO:0007669"/>
    <property type="project" value="TreeGrafter"/>
</dbReference>
<comment type="similarity">
    <text evidence="3 12">Belongs to the MnmG family.</text>
</comment>
<dbReference type="Pfam" id="PF13932">
    <property type="entry name" value="SAM_GIDA_C"/>
    <property type="match status" value="1"/>
</dbReference>
<organism evidence="14 15">
    <name type="scientific">Polynucleobacter campilacus</name>
    <dbReference type="NCBI Taxonomy" id="1743163"/>
    <lineage>
        <taxon>Bacteria</taxon>
        <taxon>Pseudomonadati</taxon>
        <taxon>Pseudomonadota</taxon>
        <taxon>Betaproteobacteria</taxon>
        <taxon>Burkholderiales</taxon>
        <taxon>Burkholderiaceae</taxon>
        <taxon>Polynucleobacter</taxon>
    </lineage>
</organism>
<dbReference type="SMART" id="SM01228">
    <property type="entry name" value="GIDA_assoc_3"/>
    <property type="match status" value="1"/>
</dbReference>
<dbReference type="FunFam" id="1.10.150.570:FF:000001">
    <property type="entry name" value="tRNA uridine 5-carboxymethylaminomethyl modification enzyme MnmG"/>
    <property type="match status" value="1"/>
</dbReference>
<dbReference type="PANTHER" id="PTHR11806">
    <property type="entry name" value="GLUCOSE INHIBITED DIVISION PROTEIN A"/>
    <property type="match status" value="1"/>
</dbReference>
<dbReference type="InterPro" id="IPR040131">
    <property type="entry name" value="MnmG_N"/>
</dbReference>
<keyword evidence="6 12" id="KW-0285">Flavoprotein</keyword>
<evidence type="ECO:0000256" key="9">
    <source>
        <dbReference type="ARBA" id="ARBA00023027"/>
    </source>
</evidence>
<comment type="function">
    <text evidence="2 12">NAD-binding protein involved in the addition of a carboxymethylaminomethyl (cmnm) group at the wobble position (U34) of certain tRNAs, forming tRNA-cmnm(5)s(2)U34.</text>
</comment>
<comment type="subunit">
    <text evidence="10 12">Homodimer. Heterotetramer of two MnmE and two MnmG subunits.</text>
</comment>
<evidence type="ECO:0000256" key="12">
    <source>
        <dbReference type="HAMAP-Rule" id="MF_00129"/>
    </source>
</evidence>
<dbReference type="FunFam" id="1.10.10.1800:FF:000001">
    <property type="entry name" value="tRNA uridine 5-carboxymethylaminomethyl modification enzyme MnmG"/>
    <property type="match status" value="1"/>
</dbReference>
<evidence type="ECO:0000256" key="7">
    <source>
        <dbReference type="ARBA" id="ARBA00022694"/>
    </source>
</evidence>
<dbReference type="Pfam" id="PF01134">
    <property type="entry name" value="GIDA"/>
    <property type="match status" value="1"/>
</dbReference>
<dbReference type="HAMAP" id="MF_00129">
    <property type="entry name" value="MnmG_GidA"/>
    <property type="match status" value="1"/>
</dbReference>
<dbReference type="GO" id="GO:0030488">
    <property type="term" value="P:tRNA methylation"/>
    <property type="evidence" value="ECO:0007669"/>
    <property type="project" value="TreeGrafter"/>
</dbReference>
<dbReference type="InterPro" id="IPR004416">
    <property type="entry name" value="MnmG"/>
</dbReference>
<comment type="subcellular location">
    <subcellularLocation>
        <location evidence="12">Cytoplasm</location>
    </subcellularLocation>
</comment>
<accession>A0A254PXF8</accession>
<dbReference type="Gene3D" id="3.50.50.60">
    <property type="entry name" value="FAD/NAD(P)-binding domain"/>
    <property type="match status" value="2"/>
</dbReference>
<evidence type="ECO:0000259" key="13">
    <source>
        <dbReference type="SMART" id="SM01228"/>
    </source>
</evidence>
<comment type="cofactor">
    <cofactor evidence="1 12">
        <name>FAD</name>
        <dbReference type="ChEBI" id="CHEBI:57692"/>
    </cofactor>
</comment>
<evidence type="ECO:0000256" key="2">
    <source>
        <dbReference type="ARBA" id="ARBA00003717"/>
    </source>
</evidence>
<dbReference type="InterPro" id="IPR049312">
    <property type="entry name" value="GIDA_C_N"/>
</dbReference>
<dbReference type="InterPro" id="IPR047001">
    <property type="entry name" value="MnmG_C_subdom"/>
</dbReference>
<dbReference type="EMBL" id="NGUP01000003">
    <property type="protein sequence ID" value="OWS69976.1"/>
    <property type="molecule type" value="Genomic_DNA"/>
</dbReference>
<gene>
    <name evidence="12" type="primary">mnmG</name>
    <name evidence="12" type="synonym">gidA</name>
    <name evidence="14" type="ORF">CBI31_06500</name>
</gene>
<feature type="domain" description="tRNA uridine 5-carboxymethylaminomethyl modification enzyme C-terminal subdomain" evidence="13">
    <location>
        <begin position="555"/>
        <end position="626"/>
    </location>
</feature>
<evidence type="ECO:0000313" key="15">
    <source>
        <dbReference type="Proteomes" id="UP000197528"/>
    </source>
</evidence>
<evidence type="ECO:0000256" key="5">
    <source>
        <dbReference type="ARBA" id="ARBA00022490"/>
    </source>
</evidence>
<keyword evidence="8 12" id="KW-0274">FAD</keyword>
<evidence type="ECO:0000313" key="14">
    <source>
        <dbReference type="EMBL" id="OWS69976.1"/>
    </source>
</evidence>
<keyword evidence="15" id="KW-1185">Reference proteome</keyword>
<evidence type="ECO:0000256" key="4">
    <source>
        <dbReference type="ARBA" id="ARBA00020461"/>
    </source>
</evidence>
<keyword evidence="5 12" id="KW-0963">Cytoplasm</keyword>
<dbReference type="InterPro" id="IPR044920">
    <property type="entry name" value="MnmG_C_subdom_sf"/>
</dbReference>
<feature type="binding site" evidence="12">
    <location>
        <begin position="13"/>
        <end position="18"/>
    </location>
    <ligand>
        <name>FAD</name>
        <dbReference type="ChEBI" id="CHEBI:57692"/>
    </ligand>
</feature>
<evidence type="ECO:0000256" key="10">
    <source>
        <dbReference type="ARBA" id="ARBA00025948"/>
    </source>
</evidence>
<dbReference type="PROSITE" id="PS01281">
    <property type="entry name" value="GIDA_2"/>
    <property type="match status" value="1"/>
</dbReference>
<dbReference type="OrthoDB" id="9815560at2"/>
<dbReference type="Gene3D" id="1.10.150.570">
    <property type="entry name" value="GidA associated domain, C-terminal subdomain"/>
    <property type="match status" value="1"/>
</dbReference>
<reference evidence="14 15" key="1">
    <citation type="submission" date="2017-05" db="EMBL/GenBank/DDBJ databases">
        <title>Genome of Polynucleobacter sp. MWH-Feld-100.</title>
        <authorList>
            <person name="Hahn M.W."/>
        </authorList>
    </citation>
    <scope>NUCLEOTIDE SEQUENCE [LARGE SCALE GENOMIC DNA]</scope>
    <source>
        <strain evidence="14 15">MWH-Feld-100</strain>
    </source>
</reference>
<name>A0A254PXF8_9BURK</name>
<evidence type="ECO:0000256" key="1">
    <source>
        <dbReference type="ARBA" id="ARBA00001974"/>
    </source>
</evidence>
<dbReference type="GO" id="GO:0002098">
    <property type="term" value="P:tRNA wobble uridine modification"/>
    <property type="evidence" value="ECO:0007669"/>
    <property type="project" value="InterPro"/>
</dbReference>
<dbReference type="Pfam" id="PF21680">
    <property type="entry name" value="GIDA_C_1st"/>
    <property type="match status" value="1"/>
</dbReference>
<dbReference type="InterPro" id="IPR026904">
    <property type="entry name" value="MnmG_C"/>
</dbReference>
<dbReference type="RefSeq" id="WP_088525580.1">
    <property type="nucleotide sequence ID" value="NZ_NGUP01000003.1"/>
</dbReference>
<dbReference type="FunFam" id="3.50.50.60:FF:000010">
    <property type="entry name" value="tRNA uridine 5-carboxymethylaminomethyl modification enzyme MnmG"/>
    <property type="match status" value="1"/>
</dbReference>
<dbReference type="NCBIfam" id="TIGR00136">
    <property type="entry name" value="mnmG_gidA"/>
    <property type="match status" value="1"/>
</dbReference>
<dbReference type="SUPFAM" id="SSF51905">
    <property type="entry name" value="FAD/NAD(P)-binding domain"/>
    <property type="match status" value="1"/>
</dbReference>
<dbReference type="Proteomes" id="UP000197528">
    <property type="component" value="Unassembled WGS sequence"/>
</dbReference>
<feature type="binding site" evidence="12">
    <location>
        <begin position="274"/>
        <end position="288"/>
    </location>
    <ligand>
        <name>NAD(+)</name>
        <dbReference type="ChEBI" id="CHEBI:57540"/>
    </ligand>
</feature>
<dbReference type="InterPro" id="IPR002218">
    <property type="entry name" value="MnmG-rel"/>
</dbReference>
<dbReference type="AlphaFoldDB" id="A0A254PXF8"/>
<evidence type="ECO:0000256" key="6">
    <source>
        <dbReference type="ARBA" id="ARBA00022630"/>
    </source>
</evidence>
<dbReference type="PROSITE" id="PS01280">
    <property type="entry name" value="GIDA_1"/>
    <property type="match status" value="1"/>
</dbReference>
<dbReference type="PANTHER" id="PTHR11806:SF0">
    <property type="entry name" value="PROTEIN MTO1 HOMOLOG, MITOCHONDRIAL"/>
    <property type="match status" value="1"/>
</dbReference>
<sequence length="639" mass="69640">MRYSKSFDVIVVGGGHAGTEAALAAARMGCDTLLVTHSIESLGSMSCNPSIGGIGKGHLVKEIDAMGGAMAAATDEAGIQFRILNSSKGPAVRATRAQGDRILYKAAIRSRLENQENLTLFQAAVDDLLVKGDEVRGVVTQMGLEFMAKKVVLTAGTFLDGKIHVGLNNYAGGRAGDPAAVSLSARLKELKLPQGRLKTGTPPRIDGRTINFSAMLEQPGDLDPVPVFSYLGRPEQHPKQVPCWISHTNEKTHDIIRGGLDRSPMYTGLIEGVGPRYCPSIEDKIHRFASRNSHQIFLEPEGLTTNEFYPNGISTSLPFDIQWDLVRSIRGLESAVIVRPGYAIEYDFFDPRQLSHSLETKAIVGLYFAGQINGTTGYEEAAAQGMLAGINAGLAAKGKEPWLPKRSESYIGVLVDDLITRGVQEPYRMFTSRAEYRLSLREDNADMRLTPIGRDLGLVGDCRWEVFCRKQEAVSRETSRLQDIWVGPKHEAAPLVSELLGQDLSHECTLTELLRRPGVTYEAITGLGNGLWSPGTLDDDIGLAAQISDQVEISVKYQGYIERQALEIARQEHNESFPLPGALDYSHVLGLSKEVQQKLNQHKPETLGQAGRISGVTPAALSLLLVHLKKGLGRPQETT</sequence>